<dbReference type="Gene3D" id="3.90.1720.10">
    <property type="entry name" value="endopeptidase domain like (from Nostoc punctiforme)"/>
    <property type="match status" value="1"/>
</dbReference>
<keyword evidence="4" id="KW-0788">Thiol protease</keyword>
<sequence length="177" mass="19335">MTLPPAMTHARIRLRTHVRRIVATALSLVTLVTLAAVVVLGAGALGSSAAAAGPVGKTLRLQKVDRVLHTAKALKGTPYVYGGTTRRGFDCSGYTRFVYAKAGEKLPRTSGQQFARAHKVAKNKIRRGDLVFFHRGGRVYHVGIYAGDKQIWHAPRPGQKVKLEKIWTSAWRAGRVL</sequence>
<accession>A0ABN1H3G3</accession>
<comment type="similarity">
    <text evidence="1">Belongs to the peptidase C40 family.</text>
</comment>
<evidence type="ECO:0000256" key="1">
    <source>
        <dbReference type="ARBA" id="ARBA00007074"/>
    </source>
</evidence>
<evidence type="ECO:0000313" key="7">
    <source>
        <dbReference type="Proteomes" id="UP001500957"/>
    </source>
</evidence>
<dbReference type="Proteomes" id="UP001500957">
    <property type="component" value="Unassembled WGS sequence"/>
</dbReference>
<evidence type="ECO:0000256" key="4">
    <source>
        <dbReference type="ARBA" id="ARBA00022807"/>
    </source>
</evidence>
<keyword evidence="2" id="KW-0645">Protease</keyword>
<feature type="domain" description="NlpC/P60" evidence="5">
    <location>
        <begin position="61"/>
        <end position="177"/>
    </location>
</feature>
<reference evidence="6 7" key="1">
    <citation type="journal article" date="2019" name="Int. J. Syst. Evol. Microbiol.">
        <title>The Global Catalogue of Microorganisms (GCM) 10K type strain sequencing project: providing services to taxonomists for standard genome sequencing and annotation.</title>
        <authorList>
            <consortium name="The Broad Institute Genomics Platform"/>
            <consortium name="The Broad Institute Genome Sequencing Center for Infectious Disease"/>
            <person name="Wu L."/>
            <person name="Ma J."/>
        </authorList>
    </citation>
    <scope>NUCLEOTIDE SEQUENCE [LARGE SCALE GENOMIC DNA]</scope>
    <source>
        <strain evidence="6 7">JCM 10671</strain>
    </source>
</reference>
<evidence type="ECO:0000256" key="2">
    <source>
        <dbReference type="ARBA" id="ARBA00022670"/>
    </source>
</evidence>
<evidence type="ECO:0000256" key="3">
    <source>
        <dbReference type="ARBA" id="ARBA00022801"/>
    </source>
</evidence>
<dbReference type="RefSeq" id="WP_344607012.1">
    <property type="nucleotide sequence ID" value="NZ_BAAAHE010000030.1"/>
</dbReference>
<dbReference type="InterPro" id="IPR000064">
    <property type="entry name" value="NLP_P60_dom"/>
</dbReference>
<dbReference type="Pfam" id="PF00877">
    <property type="entry name" value="NLPC_P60"/>
    <property type="match status" value="1"/>
</dbReference>
<organism evidence="6 7">
    <name type="scientific">Sporichthya brevicatena</name>
    <dbReference type="NCBI Taxonomy" id="171442"/>
    <lineage>
        <taxon>Bacteria</taxon>
        <taxon>Bacillati</taxon>
        <taxon>Actinomycetota</taxon>
        <taxon>Actinomycetes</taxon>
        <taxon>Sporichthyales</taxon>
        <taxon>Sporichthyaceae</taxon>
        <taxon>Sporichthya</taxon>
    </lineage>
</organism>
<dbReference type="PANTHER" id="PTHR47053">
    <property type="entry name" value="MUREIN DD-ENDOPEPTIDASE MEPH-RELATED"/>
    <property type="match status" value="1"/>
</dbReference>
<name>A0ABN1H3G3_9ACTN</name>
<dbReference type="SUPFAM" id="SSF54001">
    <property type="entry name" value="Cysteine proteinases"/>
    <property type="match status" value="1"/>
</dbReference>
<dbReference type="EMBL" id="BAAAHE010000030">
    <property type="protein sequence ID" value="GAA0628042.1"/>
    <property type="molecule type" value="Genomic_DNA"/>
</dbReference>
<comment type="caution">
    <text evidence="6">The sequence shown here is derived from an EMBL/GenBank/DDBJ whole genome shotgun (WGS) entry which is preliminary data.</text>
</comment>
<evidence type="ECO:0000259" key="5">
    <source>
        <dbReference type="PROSITE" id="PS51935"/>
    </source>
</evidence>
<keyword evidence="3" id="KW-0378">Hydrolase</keyword>
<evidence type="ECO:0000313" key="6">
    <source>
        <dbReference type="EMBL" id="GAA0628042.1"/>
    </source>
</evidence>
<dbReference type="InterPro" id="IPR038765">
    <property type="entry name" value="Papain-like_cys_pep_sf"/>
</dbReference>
<dbReference type="PROSITE" id="PS51935">
    <property type="entry name" value="NLPC_P60"/>
    <property type="match status" value="1"/>
</dbReference>
<gene>
    <name evidence="6" type="ORF">GCM10009547_34570</name>
</gene>
<dbReference type="PANTHER" id="PTHR47053:SF1">
    <property type="entry name" value="MUREIN DD-ENDOPEPTIDASE MEPH-RELATED"/>
    <property type="match status" value="1"/>
</dbReference>
<proteinExistence type="inferred from homology"/>
<keyword evidence="7" id="KW-1185">Reference proteome</keyword>
<dbReference type="InterPro" id="IPR051202">
    <property type="entry name" value="Peptidase_C40"/>
</dbReference>
<protein>
    <recommendedName>
        <fullName evidence="5">NlpC/P60 domain-containing protein</fullName>
    </recommendedName>
</protein>